<dbReference type="EMBL" id="CP068570">
    <property type="protein sequence ID" value="QQZ49821.1"/>
    <property type="molecule type" value="Genomic_DNA"/>
</dbReference>
<keyword evidence="1" id="KW-0732">Signal</keyword>
<protein>
    <submittedName>
        <fullName evidence="2">Uncharacterized protein</fullName>
    </submittedName>
</protein>
<accession>A0A974P236</accession>
<feature type="signal peptide" evidence="1">
    <location>
        <begin position="1"/>
        <end position="19"/>
    </location>
</feature>
<feature type="chain" id="PRO_5037812942" evidence="1">
    <location>
        <begin position="20"/>
        <end position="58"/>
    </location>
</feature>
<organism evidence="2">
    <name type="scientific">Phenylobacterium glaciei</name>
    <dbReference type="NCBI Taxonomy" id="2803784"/>
    <lineage>
        <taxon>Bacteria</taxon>
        <taxon>Pseudomonadati</taxon>
        <taxon>Pseudomonadota</taxon>
        <taxon>Alphaproteobacteria</taxon>
        <taxon>Caulobacterales</taxon>
        <taxon>Caulobacteraceae</taxon>
        <taxon>Phenylobacterium</taxon>
    </lineage>
</organism>
<name>A0A974P236_9CAUL</name>
<reference evidence="2" key="1">
    <citation type="submission" date="2021-01" db="EMBL/GenBank/DDBJ databases">
        <title>Genome sequence of Phenylobacterium sp. 20VBR1 isolated from a valley glaceir, Ny-Alesund, Svalbard.</title>
        <authorList>
            <person name="Thomas F.A."/>
            <person name="Krishnan K.P."/>
            <person name="Sinha R.K."/>
        </authorList>
    </citation>
    <scope>NUCLEOTIDE SEQUENCE</scope>
    <source>
        <strain evidence="2">20VBR1</strain>
    </source>
</reference>
<proteinExistence type="predicted"/>
<evidence type="ECO:0000256" key="1">
    <source>
        <dbReference type="SAM" id="SignalP"/>
    </source>
</evidence>
<evidence type="ECO:0000313" key="2">
    <source>
        <dbReference type="EMBL" id="QQZ49821.1"/>
    </source>
</evidence>
<sequence length="58" mass="6111">MRRLMLTLALAAMAFPVLAQDRSPALRQNLVDLAYVLGRATPCARPAQVSTTSTGAPG</sequence>
<dbReference type="AlphaFoldDB" id="A0A974P236"/>
<gene>
    <name evidence="2" type="ORF">JKL49_24220</name>
</gene>